<reference evidence="4" key="2">
    <citation type="submission" date="2021-04" db="EMBL/GenBank/DDBJ databases">
        <authorList>
            <person name="Gilroy R."/>
        </authorList>
    </citation>
    <scope>NUCLEOTIDE SEQUENCE</scope>
    <source>
        <strain evidence="4">ChiHejej3B27-3195</strain>
    </source>
</reference>
<dbReference type="Proteomes" id="UP000824151">
    <property type="component" value="Unassembled WGS sequence"/>
</dbReference>
<dbReference type="EC" id="2.1.1.-" evidence="4"/>
<comment type="caution">
    <text evidence="4">The sequence shown here is derived from an EMBL/GenBank/DDBJ whole genome shotgun (WGS) entry which is preliminary data.</text>
</comment>
<accession>A0A9D1RZH7</accession>
<dbReference type="InterPro" id="IPR029063">
    <property type="entry name" value="SAM-dependent_MTases_sf"/>
</dbReference>
<dbReference type="CDD" id="cd02440">
    <property type="entry name" value="AdoMet_MTases"/>
    <property type="match status" value="1"/>
</dbReference>
<dbReference type="Gene3D" id="3.40.50.150">
    <property type="entry name" value="Vaccinia Virus protein VP39"/>
    <property type="match status" value="1"/>
</dbReference>
<evidence type="ECO:0000313" key="4">
    <source>
        <dbReference type="EMBL" id="HIW99061.1"/>
    </source>
</evidence>
<dbReference type="PANTHER" id="PTHR43167:SF1">
    <property type="entry name" value="PUTATIVE (AFU_ORTHOLOGUE AFUA_6G01830)-RELATED"/>
    <property type="match status" value="1"/>
</dbReference>
<evidence type="ECO:0000256" key="2">
    <source>
        <dbReference type="ARBA" id="ARBA00022679"/>
    </source>
</evidence>
<dbReference type="PANTHER" id="PTHR43167">
    <property type="entry name" value="PUTATIVE (AFU_ORTHOLOGUE AFUA_6G01830)-RELATED"/>
    <property type="match status" value="1"/>
</dbReference>
<proteinExistence type="predicted"/>
<dbReference type="GO" id="GO:0008171">
    <property type="term" value="F:O-methyltransferase activity"/>
    <property type="evidence" value="ECO:0007669"/>
    <property type="project" value="InterPro"/>
</dbReference>
<keyword evidence="3" id="KW-0949">S-adenosyl-L-methionine</keyword>
<dbReference type="AlphaFoldDB" id="A0A9D1RZH7"/>
<protein>
    <submittedName>
        <fullName evidence="4">Class I SAM-dependent methyltransferase</fullName>
        <ecNumber evidence="4">2.1.1.-</ecNumber>
    </submittedName>
</protein>
<dbReference type="PROSITE" id="PS51682">
    <property type="entry name" value="SAM_OMT_I"/>
    <property type="match status" value="1"/>
</dbReference>
<sequence length="218" mass="22914">MSSYNTAQSAKHASWSYAEQHRLDDPVLEAARHSAGELGISAIGTGTAATLTVLAAAVKARTLVEIGTGVGAASVALLRGASADAVLTSIDYDAEHLAAARSTLKAEGIPASRTRLITGRAEDVLQRLTGSAYDLVFIDGDSAHLVQHVEQSLRLLRPGGMLIMEDALDHDAVPRPAVRSESAHVRRTVERMILEDASVFSTLLPTGTGLLTAVKRLG</sequence>
<dbReference type="Pfam" id="PF01596">
    <property type="entry name" value="Methyltransf_3"/>
    <property type="match status" value="1"/>
</dbReference>
<dbReference type="SUPFAM" id="SSF53335">
    <property type="entry name" value="S-adenosyl-L-methionine-dependent methyltransferases"/>
    <property type="match status" value="1"/>
</dbReference>
<organism evidence="4 5">
    <name type="scientific">Candidatus Nesterenkonia stercoripullorum</name>
    <dbReference type="NCBI Taxonomy" id="2838701"/>
    <lineage>
        <taxon>Bacteria</taxon>
        <taxon>Bacillati</taxon>
        <taxon>Actinomycetota</taxon>
        <taxon>Actinomycetes</taxon>
        <taxon>Micrococcales</taxon>
        <taxon>Micrococcaceae</taxon>
        <taxon>Nesterenkonia</taxon>
    </lineage>
</organism>
<evidence type="ECO:0000313" key="5">
    <source>
        <dbReference type="Proteomes" id="UP000824151"/>
    </source>
</evidence>
<reference evidence="4" key="1">
    <citation type="journal article" date="2021" name="PeerJ">
        <title>Extensive microbial diversity within the chicken gut microbiome revealed by metagenomics and culture.</title>
        <authorList>
            <person name="Gilroy R."/>
            <person name="Ravi A."/>
            <person name="Getino M."/>
            <person name="Pursley I."/>
            <person name="Horton D.L."/>
            <person name="Alikhan N.F."/>
            <person name="Baker D."/>
            <person name="Gharbi K."/>
            <person name="Hall N."/>
            <person name="Watson M."/>
            <person name="Adriaenssens E.M."/>
            <person name="Foster-Nyarko E."/>
            <person name="Jarju S."/>
            <person name="Secka A."/>
            <person name="Antonio M."/>
            <person name="Oren A."/>
            <person name="Chaudhuri R.R."/>
            <person name="La Ragione R."/>
            <person name="Hildebrand F."/>
            <person name="Pallen M.J."/>
        </authorList>
    </citation>
    <scope>NUCLEOTIDE SEQUENCE</scope>
    <source>
        <strain evidence="4">ChiHejej3B27-3195</strain>
    </source>
</reference>
<dbReference type="GO" id="GO:0032259">
    <property type="term" value="P:methylation"/>
    <property type="evidence" value="ECO:0007669"/>
    <property type="project" value="UniProtKB-KW"/>
</dbReference>
<keyword evidence="1 4" id="KW-0489">Methyltransferase</keyword>
<dbReference type="EMBL" id="DXGD01000106">
    <property type="protein sequence ID" value="HIW99061.1"/>
    <property type="molecule type" value="Genomic_DNA"/>
</dbReference>
<keyword evidence="2 4" id="KW-0808">Transferase</keyword>
<evidence type="ECO:0000256" key="1">
    <source>
        <dbReference type="ARBA" id="ARBA00022603"/>
    </source>
</evidence>
<gene>
    <name evidence="4" type="ORF">H9871_02855</name>
</gene>
<name>A0A9D1RZH7_9MICC</name>
<dbReference type="InterPro" id="IPR002935">
    <property type="entry name" value="SAM_O-MeTrfase"/>
</dbReference>
<evidence type="ECO:0000256" key="3">
    <source>
        <dbReference type="ARBA" id="ARBA00022691"/>
    </source>
</evidence>